<feature type="compositionally biased region" description="Basic and acidic residues" evidence="1">
    <location>
        <begin position="59"/>
        <end position="74"/>
    </location>
</feature>
<protein>
    <recommendedName>
        <fullName evidence="4">Tc1-like transposase DDE domain-containing protein</fullName>
    </recommendedName>
</protein>
<evidence type="ECO:0000313" key="2">
    <source>
        <dbReference type="EMBL" id="VUZ56389.1"/>
    </source>
</evidence>
<dbReference type="InterPro" id="IPR036397">
    <property type="entry name" value="RNaseH_sf"/>
</dbReference>
<dbReference type="EMBL" id="CABIJS010000702">
    <property type="protein sequence ID" value="VUZ56389.1"/>
    <property type="molecule type" value="Genomic_DNA"/>
</dbReference>
<gene>
    <name evidence="2" type="ORF">WMSIL1_LOCUS14028</name>
</gene>
<feature type="region of interest" description="Disordered" evidence="1">
    <location>
        <begin position="39"/>
        <end position="94"/>
    </location>
</feature>
<organism evidence="2 3">
    <name type="scientific">Hymenolepis diminuta</name>
    <name type="common">Rat tapeworm</name>
    <dbReference type="NCBI Taxonomy" id="6216"/>
    <lineage>
        <taxon>Eukaryota</taxon>
        <taxon>Metazoa</taxon>
        <taxon>Spiralia</taxon>
        <taxon>Lophotrochozoa</taxon>
        <taxon>Platyhelminthes</taxon>
        <taxon>Cestoda</taxon>
        <taxon>Eucestoda</taxon>
        <taxon>Cyclophyllidea</taxon>
        <taxon>Hymenolepididae</taxon>
        <taxon>Hymenolepis</taxon>
    </lineage>
</organism>
<proteinExistence type="predicted"/>
<reference evidence="2 3" key="1">
    <citation type="submission" date="2019-07" db="EMBL/GenBank/DDBJ databases">
        <authorList>
            <person name="Jastrzebski P J."/>
            <person name="Paukszto L."/>
            <person name="Jastrzebski P J."/>
        </authorList>
    </citation>
    <scope>NUCLEOTIDE SEQUENCE [LARGE SCALE GENOMIC DNA]</scope>
    <source>
        <strain evidence="2 3">WMS-il1</strain>
    </source>
</reference>
<dbReference type="GO" id="GO:0003676">
    <property type="term" value="F:nucleic acid binding"/>
    <property type="evidence" value="ECO:0007669"/>
    <property type="project" value="InterPro"/>
</dbReference>
<evidence type="ECO:0000313" key="3">
    <source>
        <dbReference type="Proteomes" id="UP000321570"/>
    </source>
</evidence>
<feature type="compositionally biased region" description="Acidic residues" evidence="1">
    <location>
        <begin position="40"/>
        <end position="53"/>
    </location>
</feature>
<sequence>MQKIRPERTYKSLKKTTNGKRSAFDTRIIEPAEVVVVDTVDSDAESDTDEGEEASLASDEGKTAFFDESKRSDSTPRQCQTPPPPPPPHTSRAMENLVEEFAWEVMHYPPYSPDLAATDFHLFRSLQIHLVGQMLTSR</sequence>
<keyword evidence="3" id="KW-1185">Reference proteome</keyword>
<feature type="region of interest" description="Disordered" evidence="1">
    <location>
        <begin position="1"/>
        <end position="25"/>
    </location>
</feature>
<name>A0A564ZAK0_HYMDI</name>
<accession>A0A564ZAK0</accession>
<feature type="compositionally biased region" description="Basic and acidic residues" evidence="1">
    <location>
        <begin position="1"/>
        <end position="10"/>
    </location>
</feature>
<dbReference type="AlphaFoldDB" id="A0A564ZAK0"/>
<evidence type="ECO:0000256" key="1">
    <source>
        <dbReference type="SAM" id="MobiDB-lite"/>
    </source>
</evidence>
<dbReference type="Proteomes" id="UP000321570">
    <property type="component" value="Unassembled WGS sequence"/>
</dbReference>
<evidence type="ECO:0008006" key="4">
    <source>
        <dbReference type="Google" id="ProtNLM"/>
    </source>
</evidence>
<dbReference type="Gene3D" id="3.30.420.10">
    <property type="entry name" value="Ribonuclease H-like superfamily/Ribonuclease H"/>
    <property type="match status" value="1"/>
</dbReference>